<dbReference type="Proteomes" id="UP000075885">
    <property type="component" value="Unassembled WGS sequence"/>
</dbReference>
<evidence type="ECO:0000313" key="4">
    <source>
        <dbReference type="Proteomes" id="UP000075885"/>
    </source>
</evidence>
<dbReference type="VEuPathDB" id="VectorBase:AEPI010919"/>
<protein>
    <submittedName>
        <fullName evidence="3">RNase_Zc3h12a domain-containing protein</fullName>
    </submittedName>
</protein>
<dbReference type="EnsemblMetazoa" id="AEPI010919-RA">
    <property type="protein sequence ID" value="AEPI010919-PA"/>
    <property type="gene ID" value="AEPI010919"/>
</dbReference>
<evidence type="ECO:0000259" key="2">
    <source>
        <dbReference type="Pfam" id="PF11977"/>
    </source>
</evidence>
<evidence type="ECO:0000256" key="1">
    <source>
        <dbReference type="SAM" id="MobiDB-lite"/>
    </source>
</evidence>
<feature type="domain" description="RNase NYN" evidence="2">
    <location>
        <begin position="85"/>
        <end position="223"/>
    </location>
</feature>
<dbReference type="Pfam" id="PF11977">
    <property type="entry name" value="RNase_Zc3h12a"/>
    <property type="match status" value="1"/>
</dbReference>
<evidence type="ECO:0000313" key="3">
    <source>
        <dbReference type="EnsemblMetazoa" id="AEPI010919-PA"/>
    </source>
</evidence>
<dbReference type="InterPro" id="IPR021869">
    <property type="entry name" value="RNase_Zc3h12_NYN"/>
</dbReference>
<dbReference type="AlphaFoldDB" id="A0A182PVD2"/>
<accession>A0A182PVD2</accession>
<organism evidence="3 4">
    <name type="scientific">Anopheles epiroticus</name>
    <dbReference type="NCBI Taxonomy" id="199890"/>
    <lineage>
        <taxon>Eukaryota</taxon>
        <taxon>Metazoa</taxon>
        <taxon>Ecdysozoa</taxon>
        <taxon>Arthropoda</taxon>
        <taxon>Hexapoda</taxon>
        <taxon>Insecta</taxon>
        <taxon>Pterygota</taxon>
        <taxon>Neoptera</taxon>
        <taxon>Endopterygota</taxon>
        <taxon>Diptera</taxon>
        <taxon>Nematocera</taxon>
        <taxon>Culicoidea</taxon>
        <taxon>Culicidae</taxon>
        <taxon>Anophelinae</taxon>
        <taxon>Anopheles</taxon>
    </lineage>
</organism>
<proteinExistence type="predicted"/>
<dbReference type="Gene3D" id="3.40.50.11980">
    <property type="match status" value="1"/>
</dbReference>
<keyword evidence="4" id="KW-1185">Reference proteome</keyword>
<reference evidence="4" key="1">
    <citation type="submission" date="2013-03" db="EMBL/GenBank/DDBJ databases">
        <title>The Genome Sequence of Anopheles epiroticus epiroticus2.</title>
        <authorList>
            <consortium name="The Broad Institute Genomics Platform"/>
            <person name="Neafsey D.E."/>
            <person name="Howell P."/>
            <person name="Walker B."/>
            <person name="Young S.K."/>
            <person name="Zeng Q."/>
            <person name="Gargeya S."/>
            <person name="Fitzgerald M."/>
            <person name="Haas B."/>
            <person name="Abouelleil A."/>
            <person name="Allen A.W."/>
            <person name="Alvarado L."/>
            <person name="Arachchi H.M."/>
            <person name="Berlin A.M."/>
            <person name="Chapman S.B."/>
            <person name="Gainer-Dewar J."/>
            <person name="Goldberg J."/>
            <person name="Griggs A."/>
            <person name="Gujja S."/>
            <person name="Hansen M."/>
            <person name="Howarth C."/>
            <person name="Imamovic A."/>
            <person name="Ireland A."/>
            <person name="Larimer J."/>
            <person name="McCowan C."/>
            <person name="Murphy C."/>
            <person name="Pearson M."/>
            <person name="Poon T.W."/>
            <person name="Priest M."/>
            <person name="Roberts A."/>
            <person name="Saif S."/>
            <person name="Shea T."/>
            <person name="Sisk P."/>
            <person name="Sykes S."/>
            <person name="Wortman J."/>
            <person name="Nusbaum C."/>
            <person name="Birren B."/>
        </authorList>
    </citation>
    <scope>NUCLEOTIDE SEQUENCE [LARGE SCALE GENOMIC DNA]</scope>
    <source>
        <strain evidence="4">Epiroticus2</strain>
    </source>
</reference>
<feature type="compositionally biased region" description="Low complexity" evidence="1">
    <location>
        <begin position="48"/>
        <end position="63"/>
    </location>
</feature>
<reference evidence="3" key="2">
    <citation type="submission" date="2020-05" db="UniProtKB">
        <authorList>
            <consortium name="EnsemblMetazoa"/>
        </authorList>
    </citation>
    <scope>IDENTIFICATION</scope>
    <source>
        <strain evidence="3">Epiroticus2</strain>
    </source>
</reference>
<name>A0A182PVD2_9DIPT</name>
<feature type="region of interest" description="Disordered" evidence="1">
    <location>
        <begin position="1"/>
        <end position="69"/>
    </location>
</feature>
<sequence>MAVTSRKPTIRNGPKSYDGGKIIRSRRNSPKWPTPKARPTATKRNHRSGSSPSRLSGSRRPVPSFGPTRHTRLAITDLDIPLESRRLVLIDGENVAYDDIADVYRANRIYQAYQWFVAKGHRVLVLCPHYLTQKLMGETPNMNIEFITDIPDYPSNHSSNQLFEETLLQRAFDEEAAILSERRFEQSYSLHLEIVQNRVIGYTFFWESIFIPVDPYGRAGPWLHVILHK</sequence>